<evidence type="ECO:0000256" key="2">
    <source>
        <dbReference type="SAM" id="Phobius"/>
    </source>
</evidence>
<dbReference type="Proteomes" id="UP000290289">
    <property type="component" value="Chromosome 13"/>
</dbReference>
<feature type="transmembrane region" description="Helical" evidence="2">
    <location>
        <begin position="74"/>
        <end position="97"/>
    </location>
</feature>
<dbReference type="Pfam" id="PF01554">
    <property type="entry name" value="MatE"/>
    <property type="match status" value="1"/>
</dbReference>
<evidence type="ECO:0000313" key="4">
    <source>
        <dbReference type="Proteomes" id="UP000290289"/>
    </source>
</evidence>
<name>A0A498I7E4_MALDO</name>
<protein>
    <recommendedName>
        <fullName evidence="5">Protein DETOXIFICATION</fullName>
    </recommendedName>
</protein>
<evidence type="ECO:0008006" key="5">
    <source>
        <dbReference type="Google" id="ProtNLM"/>
    </source>
</evidence>
<organism evidence="3 4">
    <name type="scientific">Malus domestica</name>
    <name type="common">Apple</name>
    <name type="synonym">Pyrus malus</name>
    <dbReference type="NCBI Taxonomy" id="3750"/>
    <lineage>
        <taxon>Eukaryota</taxon>
        <taxon>Viridiplantae</taxon>
        <taxon>Streptophyta</taxon>
        <taxon>Embryophyta</taxon>
        <taxon>Tracheophyta</taxon>
        <taxon>Spermatophyta</taxon>
        <taxon>Magnoliopsida</taxon>
        <taxon>eudicotyledons</taxon>
        <taxon>Gunneridae</taxon>
        <taxon>Pentapetalae</taxon>
        <taxon>rosids</taxon>
        <taxon>fabids</taxon>
        <taxon>Rosales</taxon>
        <taxon>Rosaceae</taxon>
        <taxon>Amygdaloideae</taxon>
        <taxon>Maleae</taxon>
        <taxon>Malus</taxon>
    </lineage>
</organism>
<dbReference type="GO" id="GO:0042910">
    <property type="term" value="F:xenobiotic transmembrane transporter activity"/>
    <property type="evidence" value="ECO:0007669"/>
    <property type="project" value="InterPro"/>
</dbReference>
<dbReference type="AlphaFoldDB" id="A0A498I7E4"/>
<sequence>MDAEEQAGGLQSPLIPVPDQERDLQTRTGHLCRDKIINEVKKRLLLAGPLVSSNFLLCIYVGHLGELALSGASIATSFASVTGMTLMIGMGSALDTFCGQSYRTKQYRMLAIHLQRAMVVLLLVSTPPAFIWYNAGNS</sequence>
<keyword evidence="4" id="KW-1185">Reference proteome</keyword>
<dbReference type="InterPro" id="IPR002528">
    <property type="entry name" value="MATE_fam"/>
</dbReference>
<dbReference type="PANTHER" id="PTHR11206">
    <property type="entry name" value="MULTIDRUG RESISTANCE PROTEIN"/>
    <property type="match status" value="1"/>
</dbReference>
<dbReference type="EMBL" id="RDQH01000339">
    <property type="protein sequence ID" value="RXH78809.1"/>
    <property type="molecule type" value="Genomic_DNA"/>
</dbReference>
<dbReference type="SMR" id="A0A498I7E4"/>
<dbReference type="Gramene" id="mRNA:MD13G0226900">
    <property type="protein sequence ID" value="mRNA:MD13G0226900"/>
    <property type="gene ID" value="MD13G0226900"/>
</dbReference>
<keyword evidence="2" id="KW-1133">Transmembrane helix</keyword>
<evidence type="ECO:0000256" key="1">
    <source>
        <dbReference type="ARBA" id="ARBA00010199"/>
    </source>
</evidence>
<comment type="similarity">
    <text evidence="1">Belongs to the multi antimicrobial extrusion (MATE) (TC 2.A.66.1) family.</text>
</comment>
<dbReference type="GO" id="GO:0016020">
    <property type="term" value="C:membrane"/>
    <property type="evidence" value="ECO:0007669"/>
    <property type="project" value="InterPro"/>
</dbReference>
<evidence type="ECO:0000313" key="3">
    <source>
        <dbReference type="EMBL" id="RXH78809.1"/>
    </source>
</evidence>
<feature type="transmembrane region" description="Helical" evidence="2">
    <location>
        <begin position="44"/>
        <end position="62"/>
    </location>
</feature>
<comment type="caution">
    <text evidence="3">The sequence shown here is derived from an EMBL/GenBank/DDBJ whole genome shotgun (WGS) entry which is preliminary data.</text>
</comment>
<gene>
    <name evidence="3" type="ORF">DVH24_002327</name>
</gene>
<feature type="transmembrane region" description="Helical" evidence="2">
    <location>
        <begin position="117"/>
        <end position="135"/>
    </location>
</feature>
<dbReference type="GO" id="GO:0015297">
    <property type="term" value="F:antiporter activity"/>
    <property type="evidence" value="ECO:0007669"/>
    <property type="project" value="InterPro"/>
</dbReference>
<keyword evidence="2" id="KW-0812">Transmembrane</keyword>
<proteinExistence type="inferred from homology"/>
<accession>A0A498I7E4</accession>
<keyword evidence="2" id="KW-0472">Membrane</keyword>
<reference evidence="3 4" key="1">
    <citation type="submission" date="2018-10" db="EMBL/GenBank/DDBJ databases">
        <title>A high-quality apple genome assembly.</title>
        <authorList>
            <person name="Hu J."/>
        </authorList>
    </citation>
    <scope>NUCLEOTIDE SEQUENCE [LARGE SCALE GENOMIC DNA]</scope>
    <source>
        <strain evidence="4">cv. HFTH1</strain>
        <tissue evidence="3">Young leaf</tissue>
    </source>
</reference>